<feature type="transmembrane region" description="Helical" evidence="2">
    <location>
        <begin position="119"/>
        <end position="138"/>
    </location>
</feature>
<feature type="region of interest" description="Disordered" evidence="1">
    <location>
        <begin position="61"/>
        <end position="83"/>
    </location>
</feature>
<reference evidence="3" key="1">
    <citation type="submission" date="2019-03" db="EMBL/GenBank/DDBJ databases">
        <authorList>
            <person name="Mank J."/>
            <person name="Almeida P."/>
        </authorList>
    </citation>
    <scope>NUCLEOTIDE SEQUENCE</scope>
    <source>
        <strain evidence="3">78183</strain>
    </source>
</reference>
<name>A0A6N2MT07_SALVM</name>
<protein>
    <submittedName>
        <fullName evidence="3">Uncharacterized protein</fullName>
    </submittedName>
</protein>
<organism evidence="3">
    <name type="scientific">Salix viminalis</name>
    <name type="common">Common osier</name>
    <name type="synonym">Basket willow</name>
    <dbReference type="NCBI Taxonomy" id="40686"/>
    <lineage>
        <taxon>Eukaryota</taxon>
        <taxon>Viridiplantae</taxon>
        <taxon>Streptophyta</taxon>
        <taxon>Embryophyta</taxon>
        <taxon>Tracheophyta</taxon>
        <taxon>Spermatophyta</taxon>
        <taxon>Magnoliopsida</taxon>
        <taxon>eudicotyledons</taxon>
        <taxon>Gunneridae</taxon>
        <taxon>Pentapetalae</taxon>
        <taxon>rosids</taxon>
        <taxon>fabids</taxon>
        <taxon>Malpighiales</taxon>
        <taxon>Salicaceae</taxon>
        <taxon>Saliceae</taxon>
        <taxon>Salix</taxon>
    </lineage>
</organism>
<keyword evidence="2" id="KW-0812">Transmembrane</keyword>
<evidence type="ECO:0000256" key="1">
    <source>
        <dbReference type="SAM" id="MobiDB-lite"/>
    </source>
</evidence>
<dbReference type="EMBL" id="CAADRP010001929">
    <property type="protein sequence ID" value="VFU56663.1"/>
    <property type="molecule type" value="Genomic_DNA"/>
</dbReference>
<dbReference type="AlphaFoldDB" id="A0A6N2MT07"/>
<keyword evidence="2" id="KW-1133">Transmembrane helix</keyword>
<accession>A0A6N2MT07</accession>
<evidence type="ECO:0000313" key="3">
    <source>
        <dbReference type="EMBL" id="VFU56663.1"/>
    </source>
</evidence>
<sequence length="319" mass="35686">MGAGQPFLVDNVKPVGFLLGDVVFCIQASAKPQQKDPMQQKTSMHVYAILLPWQTNQTLTSDMSCENSEPERPSFKPNKSSNNRTTRLKALLNQMQSGINQQVTLTPEIKLSLSLRSEIIVFTIIMIAFLKVFVIHAVNDCNQIMRSCGSGMGIYKFVFSCSNFYHIFWEQCSFLLLNHTMVQIANLFQCRQDFLNKSLVEKLIAEQNKAIARQQIIPGLPSQCIADNEFDDIKRDIGDNAKKPNDSCPSPTNAFDSCKGPACIHSNESSHLQWKNKKGKRNGIEQILTICAAMKAPTSKRPGHSTKDQLLDLVTKMSA</sequence>
<keyword evidence="2" id="KW-0472">Membrane</keyword>
<gene>
    <name evidence="3" type="ORF">SVIM_LOCUS407356</name>
</gene>
<proteinExistence type="predicted"/>
<evidence type="ECO:0000256" key="2">
    <source>
        <dbReference type="SAM" id="Phobius"/>
    </source>
</evidence>